<dbReference type="InterPro" id="IPR013785">
    <property type="entry name" value="Aldolase_TIM"/>
</dbReference>
<dbReference type="RefSeq" id="WP_263806567.1">
    <property type="nucleotide sequence ID" value="NZ_JBEPMC010000014.1"/>
</dbReference>
<evidence type="ECO:0000313" key="2">
    <source>
        <dbReference type="Proteomes" id="UP001549204"/>
    </source>
</evidence>
<dbReference type="EMBL" id="JBEPMC010000014">
    <property type="protein sequence ID" value="MET3582925.1"/>
    <property type="molecule type" value="Genomic_DNA"/>
</dbReference>
<dbReference type="InterPro" id="IPR008567">
    <property type="entry name" value="BKACE"/>
</dbReference>
<dbReference type="Pfam" id="PF05853">
    <property type="entry name" value="BKACE"/>
    <property type="match status" value="1"/>
</dbReference>
<accession>A0ABV2GX95</accession>
<proteinExistence type="predicted"/>
<comment type="caution">
    <text evidence="1">The sequence shown here is derived from an EMBL/GenBank/DDBJ whole genome shotgun (WGS) entry which is preliminary data.</text>
</comment>
<evidence type="ECO:0000313" key="1">
    <source>
        <dbReference type="EMBL" id="MET3582925.1"/>
    </source>
</evidence>
<gene>
    <name evidence="1" type="ORF">ABID19_005987</name>
</gene>
<name>A0ABV2GX95_9HYPH</name>
<dbReference type="Gene3D" id="3.20.20.70">
    <property type="entry name" value="Aldolase class I"/>
    <property type="match status" value="1"/>
</dbReference>
<protein>
    <submittedName>
        <fullName evidence="1">Uncharacterized protein</fullName>
    </submittedName>
</protein>
<dbReference type="Proteomes" id="UP001549204">
    <property type="component" value="Unassembled WGS sequence"/>
</dbReference>
<keyword evidence="2" id="KW-1185">Reference proteome</keyword>
<sequence>MQSYVLSGDVRIGMEDTTQMSLTELVKSNAELVEKAKWHLERLGAPVAGPASGQSRLSQKAWLLVLGGQILTSLDTKRTFGSVETARRPPE</sequence>
<reference evidence="1 2" key="1">
    <citation type="submission" date="2024-06" db="EMBL/GenBank/DDBJ databases">
        <title>Genomic Encyclopedia of Type Strains, Phase IV (KMG-IV): sequencing the most valuable type-strain genomes for metagenomic binning, comparative biology and taxonomic classification.</title>
        <authorList>
            <person name="Goeker M."/>
        </authorList>
    </citation>
    <scope>NUCLEOTIDE SEQUENCE [LARGE SCALE GENOMIC DNA]</scope>
    <source>
        <strain evidence="1 2">DSM 100022</strain>
    </source>
</reference>
<organism evidence="1 2">
    <name type="scientific">Mesorhizobium robiniae</name>
    <dbReference type="NCBI Taxonomy" id="559315"/>
    <lineage>
        <taxon>Bacteria</taxon>
        <taxon>Pseudomonadati</taxon>
        <taxon>Pseudomonadota</taxon>
        <taxon>Alphaproteobacteria</taxon>
        <taxon>Hyphomicrobiales</taxon>
        <taxon>Phyllobacteriaceae</taxon>
        <taxon>Mesorhizobium</taxon>
    </lineage>
</organism>